<organism evidence="4 5">
    <name type="scientific">Streptomyces aureus</name>
    <dbReference type="NCBI Taxonomy" id="193461"/>
    <lineage>
        <taxon>Bacteria</taxon>
        <taxon>Bacillati</taxon>
        <taxon>Actinomycetota</taxon>
        <taxon>Actinomycetes</taxon>
        <taxon>Kitasatosporales</taxon>
        <taxon>Streptomycetaceae</taxon>
        <taxon>Streptomyces</taxon>
    </lineage>
</organism>
<evidence type="ECO:0000259" key="3">
    <source>
        <dbReference type="Pfam" id="PF17853"/>
    </source>
</evidence>
<sequence>MSRPLTLVELLRHGPLPEVAVHGPTDLPAEILSVRIVDRVESLEALQPGTAVVLVGHAASAAWTVEMALRKSWEHAAACVVVPPGPVRAGSVAELAGRLGVPLLVVEGDPLDTAVLLASAVARPEAGRTALTARAAQRIARAGHRPAPVLAALHDVLPRTSVALTGPSGAVLAGRASALRTEADSVSVRVPVSDPDGGQLAVLTARSQSRAPDWTTTMTEVLELAVAPLTAWAAGERVTVERSARAASSLLRTLLERYAPEAGLRPTPTDPSETVTDSGDIGPDPVLSSAVALGWATNGPFVACALRPDAAPAVDAGSLLAPWWERGGIGGPLVTYRGVLVSWRTLTGEGPAADAFAAAERRLAAVVSGAAGPWPVAAAVAGPIDSLAGLRAALDDAVAAVGIARPGTVVRADRAGPAQLLAALPRESLRRPAAALLAPLLAADRDGVLLRTLGVLLDFGGAPSAAAARLGVHRNTVTARLERLRALGCDLEDPELRLPLHLACQVLLDEDI</sequence>
<dbReference type="Pfam" id="PF13556">
    <property type="entry name" value="HTH_30"/>
    <property type="match status" value="1"/>
</dbReference>
<dbReference type="InterPro" id="IPR025736">
    <property type="entry name" value="PucR_C-HTH_dom"/>
</dbReference>
<dbReference type="PANTHER" id="PTHR33744:SF1">
    <property type="entry name" value="DNA-BINDING TRANSCRIPTIONAL ACTIVATOR ADER"/>
    <property type="match status" value="1"/>
</dbReference>
<feature type="domain" description="PucR C-terminal helix-turn-helix" evidence="2">
    <location>
        <begin position="449"/>
        <end position="505"/>
    </location>
</feature>
<evidence type="ECO:0000313" key="5">
    <source>
        <dbReference type="Proteomes" id="UP001571476"/>
    </source>
</evidence>
<accession>A0ABV4SB84</accession>
<feature type="domain" description="CdaR GGDEF-like" evidence="3">
    <location>
        <begin position="279"/>
        <end position="401"/>
    </location>
</feature>
<evidence type="ECO:0000256" key="1">
    <source>
        <dbReference type="ARBA" id="ARBA00006754"/>
    </source>
</evidence>
<comment type="caution">
    <text evidence="4">The sequence shown here is derived from an EMBL/GenBank/DDBJ whole genome shotgun (WGS) entry which is preliminary data.</text>
</comment>
<dbReference type="InterPro" id="IPR041522">
    <property type="entry name" value="CdaR_GGDEF"/>
</dbReference>
<dbReference type="Pfam" id="PF17853">
    <property type="entry name" value="GGDEF_2"/>
    <property type="match status" value="1"/>
</dbReference>
<keyword evidence="5" id="KW-1185">Reference proteome</keyword>
<evidence type="ECO:0000259" key="2">
    <source>
        <dbReference type="Pfam" id="PF13556"/>
    </source>
</evidence>
<name>A0ABV4SB84_9ACTN</name>
<proteinExistence type="inferred from homology"/>
<dbReference type="EMBL" id="JBGOSP010000002">
    <property type="protein sequence ID" value="MFA3835701.1"/>
    <property type="molecule type" value="Genomic_DNA"/>
</dbReference>
<dbReference type="InterPro" id="IPR042070">
    <property type="entry name" value="PucR_C-HTH_sf"/>
</dbReference>
<comment type="similarity">
    <text evidence="1">Belongs to the CdaR family.</text>
</comment>
<protein>
    <submittedName>
        <fullName evidence="4">PucR family transcriptional regulator</fullName>
    </submittedName>
</protein>
<dbReference type="InterPro" id="IPR051448">
    <property type="entry name" value="CdaR-like_regulators"/>
</dbReference>
<evidence type="ECO:0000313" key="4">
    <source>
        <dbReference type="EMBL" id="MFA3835701.1"/>
    </source>
</evidence>
<dbReference type="PANTHER" id="PTHR33744">
    <property type="entry name" value="CARBOHYDRATE DIACID REGULATOR"/>
    <property type="match status" value="1"/>
</dbReference>
<dbReference type="Gene3D" id="1.10.10.2840">
    <property type="entry name" value="PucR C-terminal helix-turn-helix domain"/>
    <property type="match status" value="1"/>
</dbReference>
<reference evidence="4 5" key="1">
    <citation type="submission" date="2024-08" db="EMBL/GenBank/DDBJ databases">
        <title>Genome sequence of Streptomyces aureus CACIA-1.46HGO.</title>
        <authorList>
            <person name="Evangelista-Martinez Z."/>
        </authorList>
    </citation>
    <scope>NUCLEOTIDE SEQUENCE [LARGE SCALE GENOMIC DNA]</scope>
    <source>
        <strain evidence="4 5">CACIA-1.46HGO</strain>
    </source>
</reference>
<gene>
    <name evidence="4" type="ORF">ACEG43_05825</name>
</gene>
<dbReference type="Proteomes" id="UP001571476">
    <property type="component" value="Unassembled WGS sequence"/>
</dbReference>
<dbReference type="RefSeq" id="WP_372561673.1">
    <property type="nucleotide sequence ID" value="NZ_JBGOSP010000002.1"/>
</dbReference>